<dbReference type="AlphaFoldDB" id="A0A081LA94"/>
<keyword evidence="3" id="KW-0813">Transport</keyword>
<keyword evidence="7 9" id="KW-0472">Membrane</keyword>
<organism evidence="11 12">
    <name type="scientific">Bacillus zhangzhouensis</name>
    <dbReference type="NCBI Taxonomy" id="1178540"/>
    <lineage>
        <taxon>Bacteria</taxon>
        <taxon>Bacillati</taxon>
        <taxon>Bacillota</taxon>
        <taxon>Bacilli</taxon>
        <taxon>Bacillales</taxon>
        <taxon>Bacillaceae</taxon>
        <taxon>Bacillus</taxon>
    </lineage>
</organism>
<dbReference type="CDD" id="cd06261">
    <property type="entry name" value="TM_PBP2"/>
    <property type="match status" value="1"/>
</dbReference>
<comment type="caution">
    <text evidence="11">The sequence shown here is derived from an EMBL/GenBank/DDBJ whole genome shotgun (WGS) entry which is preliminary data.</text>
</comment>
<feature type="transmembrane region" description="Helical" evidence="9">
    <location>
        <begin position="68"/>
        <end position="96"/>
    </location>
</feature>
<keyword evidence="4 9" id="KW-0812">Transmembrane</keyword>
<dbReference type="SUPFAM" id="SSF161098">
    <property type="entry name" value="MetI-like"/>
    <property type="match status" value="1"/>
</dbReference>
<evidence type="ECO:0000259" key="10">
    <source>
        <dbReference type="PROSITE" id="PS50928"/>
    </source>
</evidence>
<dbReference type="InterPro" id="IPR011866">
    <property type="entry name" value="CysW_permease"/>
</dbReference>
<comment type="subunit">
    <text evidence="2">The complex is composed of two ATP-binding proteins (CysA), two transmembrane proteins (CysT and CysW) and a solute-binding protein (CysP).</text>
</comment>
<keyword evidence="12" id="KW-1185">Reference proteome</keyword>
<feature type="domain" description="ABC transmembrane type-1" evidence="10">
    <location>
        <begin position="71"/>
        <end position="274"/>
    </location>
</feature>
<evidence type="ECO:0000256" key="2">
    <source>
        <dbReference type="ARBA" id="ARBA00011779"/>
    </source>
</evidence>
<dbReference type="GO" id="GO:0015419">
    <property type="term" value="F:ABC-type sulfate transporter activity"/>
    <property type="evidence" value="ECO:0007669"/>
    <property type="project" value="InterPro"/>
</dbReference>
<dbReference type="NCBIfam" id="TIGR02140">
    <property type="entry name" value="permease_CysW"/>
    <property type="match status" value="1"/>
</dbReference>
<dbReference type="GO" id="GO:0005886">
    <property type="term" value="C:plasma membrane"/>
    <property type="evidence" value="ECO:0007669"/>
    <property type="project" value="InterPro"/>
</dbReference>
<dbReference type="PANTHER" id="PTHR30406">
    <property type="entry name" value="SULFATE TRANSPORT SYSTEM PERMEASE PROTEIN"/>
    <property type="match status" value="1"/>
</dbReference>
<proteinExistence type="predicted"/>
<name>A0A081LA94_9BACI</name>
<protein>
    <submittedName>
        <fullName evidence="11">Sulfate/thiosulfate transporter permease subunit</fullName>
    </submittedName>
</protein>
<evidence type="ECO:0000256" key="9">
    <source>
        <dbReference type="SAM" id="Phobius"/>
    </source>
</evidence>
<dbReference type="Pfam" id="PF00528">
    <property type="entry name" value="BPD_transp_1"/>
    <property type="match status" value="1"/>
</dbReference>
<evidence type="ECO:0000313" key="11">
    <source>
        <dbReference type="EMBL" id="KEP26170.1"/>
    </source>
</evidence>
<evidence type="ECO:0000256" key="7">
    <source>
        <dbReference type="ARBA" id="ARBA00023136"/>
    </source>
</evidence>
<accession>A0A081LA94</accession>
<evidence type="ECO:0000256" key="5">
    <source>
        <dbReference type="ARBA" id="ARBA00022989"/>
    </source>
</evidence>
<evidence type="ECO:0000256" key="4">
    <source>
        <dbReference type="ARBA" id="ARBA00022692"/>
    </source>
</evidence>
<reference evidence="11 12" key="1">
    <citation type="submission" date="2012-09" db="EMBL/GenBank/DDBJ databases">
        <title>Genome Sequence of Bacillus sp. DW5-4.</title>
        <authorList>
            <person name="Lai Q."/>
            <person name="Liu Y."/>
            <person name="Shao Z."/>
        </authorList>
    </citation>
    <scope>NUCLEOTIDE SEQUENCE [LARGE SCALE GENOMIC DNA]</scope>
    <source>
        <strain evidence="11 12">DW5-4</strain>
    </source>
</reference>
<dbReference type="Proteomes" id="UP000028091">
    <property type="component" value="Unassembled WGS sequence"/>
</dbReference>
<feature type="transmembrane region" description="Helical" evidence="9">
    <location>
        <begin position="147"/>
        <end position="167"/>
    </location>
</feature>
<evidence type="ECO:0000256" key="6">
    <source>
        <dbReference type="ARBA" id="ARBA00023032"/>
    </source>
</evidence>
<evidence type="ECO:0000256" key="1">
    <source>
        <dbReference type="ARBA" id="ARBA00004141"/>
    </source>
</evidence>
<keyword evidence="6" id="KW-0764">Sulfate transport</keyword>
<evidence type="ECO:0000256" key="3">
    <source>
        <dbReference type="ARBA" id="ARBA00022448"/>
    </source>
</evidence>
<dbReference type="InterPro" id="IPR000515">
    <property type="entry name" value="MetI-like"/>
</dbReference>
<feature type="transmembrane region" description="Helical" evidence="9">
    <location>
        <begin position="25"/>
        <end position="48"/>
    </location>
</feature>
<feature type="transmembrane region" description="Helical" evidence="9">
    <location>
        <begin position="117"/>
        <end position="141"/>
    </location>
</feature>
<dbReference type="Gene3D" id="1.10.3720.10">
    <property type="entry name" value="MetI-like"/>
    <property type="match status" value="1"/>
</dbReference>
<gene>
    <name evidence="11" type="primary">cysW</name>
    <name evidence="11" type="ORF">BA70_03930</name>
</gene>
<comment type="function">
    <text evidence="8">Part of the ABC transporter complex CysAWTP (TC 3.A.1.6.1) involved in sulfate/thiosulfate import. Probably responsible for the translocation of the substrate across the membrane.</text>
</comment>
<comment type="subcellular location">
    <subcellularLocation>
        <location evidence="1">Membrane</location>
        <topology evidence="1">Multi-pass membrane protein</topology>
    </subcellularLocation>
</comment>
<dbReference type="InterPro" id="IPR035906">
    <property type="entry name" value="MetI-like_sf"/>
</dbReference>
<dbReference type="NCBIfam" id="TIGR00969">
    <property type="entry name" value="3a0106s02"/>
    <property type="match status" value="1"/>
</dbReference>
<dbReference type="RefSeq" id="WP_034322387.1">
    <property type="nucleotide sequence ID" value="NZ_JOTP01000012.1"/>
</dbReference>
<dbReference type="OrthoDB" id="9774448at2"/>
<sequence>MERELSHQHHTKFKSPVTESKTVKIIFITIVYTFLILFLLMPLIAVFSKAFEKGWSSYLLAVSHPDTLAAIKLTVFIVIITLPLQIIFGVSAAWLFTKFNFRGKRLLTTVIDLPFAVSPVIAGLVFVLLFGSNGLLGPWLLANGWKVIYSVPGMILATIFVTFPFIARELIPFMQNEGIHEEEASLTLGANGWKTFFLVTLPNIKWALFYGVILAGARAIGEFGAVSVVSGHIRGMTNTMPLHIEILYNEYQFQAAFAVASLMAFVAVITLMIKQIIQQLDHRLGKRSK</sequence>
<evidence type="ECO:0000256" key="8">
    <source>
        <dbReference type="ARBA" id="ARBA00025323"/>
    </source>
</evidence>
<feature type="transmembrane region" description="Helical" evidence="9">
    <location>
        <begin position="207"/>
        <end position="233"/>
    </location>
</feature>
<dbReference type="PANTHER" id="PTHR30406:SF1">
    <property type="entry name" value="SULFATE TRANSPORT SYSTEM PERMEASE PROTEIN CYSW"/>
    <property type="match status" value="1"/>
</dbReference>
<dbReference type="eggNOG" id="COG4208">
    <property type="taxonomic scope" value="Bacteria"/>
</dbReference>
<dbReference type="EMBL" id="JOTP01000012">
    <property type="protein sequence ID" value="KEP26170.1"/>
    <property type="molecule type" value="Genomic_DNA"/>
</dbReference>
<keyword evidence="5 9" id="KW-1133">Transmembrane helix</keyword>
<dbReference type="InterPro" id="IPR005667">
    <property type="entry name" value="Sulph_transpt2"/>
</dbReference>
<dbReference type="PROSITE" id="PS50928">
    <property type="entry name" value="ABC_TM1"/>
    <property type="match status" value="1"/>
</dbReference>
<feature type="transmembrane region" description="Helical" evidence="9">
    <location>
        <begin position="253"/>
        <end position="273"/>
    </location>
</feature>
<evidence type="ECO:0000313" key="12">
    <source>
        <dbReference type="Proteomes" id="UP000028091"/>
    </source>
</evidence>